<dbReference type="InterPro" id="IPR018170">
    <property type="entry name" value="Aldo/ket_reductase_CS"/>
</dbReference>
<dbReference type="PANTHER" id="PTHR43625">
    <property type="entry name" value="AFLATOXIN B1 ALDEHYDE REDUCTASE"/>
    <property type="match status" value="1"/>
</dbReference>
<dbReference type="PANTHER" id="PTHR43625:SF88">
    <property type="entry name" value="OS07G0143000 PROTEIN"/>
    <property type="match status" value="1"/>
</dbReference>
<reference evidence="3 4" key="1">
    <citation type="journal article" date="2021" name="Mar. Drugs">
        <title>Genome Reduction and Secondary Metabolism of the Marine Sponge-Associated Cyanobacterium Leptothoe.</title>
        <authorList>
            <person name="Konstantinou D."/>
            <person name="Popin R.V."/>
            <person name="Fewer D.P."/>
            <person name="Sivonen K."/>
            <person name="Gkelis S."/>
        </authorList>
    </citation>
    <scope>NUCLEOTIDE SEQUENCE [LARGE SCALE GENOMIC DNA]</scope>
    <source>
        <strain evidence="3 4">TAU-MAC 1615</strain>
    </source>
</reference>
<proteinExistence type="predicted"/>
<feature type="domain" description="NADP-dependent oxidoreductase" evidence="2">
    <location>
        <begin position="26"/>
        <end position="320"/>
    </location>
</feature>
<dbReference type="EMBL" id="JADOER010000009">
    <property type="protein sequence ID" value="MBT9312751.1"/>
    <property type="molecule type" value="Genomic_DNA"/>
</dbReference>
<evidence type="ECO:0000313" key="3">
    <source>
        <dbReference type="EMBL" id="MBT9312751.1"/>
    </source>
</evidence>
<keyword evidence="1" id="KW-0560">Oxidoreductase</keyword>
<dbReference type="Proteomes" id="UP001196661">
    <property type="component" value="Unassembled WGS sequence"/>
</dbReference>
<organism evidence="3 4">
    <name type="scientific">Leptothoe kymatousa TAU-MAC 1615</name>
    <dbReference type="NCBI Taxonomy" id="2364775"/>
    <lineage>
        <taxon>Bacteria</taxon>
        <taxon>Bacillati</taxon>
        <taxon>Cyanobacteriota</taxon>
        <taxon>Cyanophyceae</taxon>
        <taxon>Nodosilineales</taxon>
        <taxon>Cymatolegaceae</taxon>
        <taxon>Leptothoe</taxon>
        <taxon>Leptothoe kymatousa</taxon>
    </lineage>
</organism>
<dbReference type="SUPFAM" id="SSF51430">
    <property type="entry name" value="NAD(P)-linked oxidoreductase"/>
    <property type="match status" value="1"/>
</dbReference>
<dbReference type="Pfam" id="PF00248">
    <property type="entry name" value="Aldo_ket_red"/>
    <property type="match status" value="1"/>
</dbReference>
<dbReference type="CDD" id="cd19093">
    <property type="entry name" value="AKR_AtPLR-like"/>
    <property type="match status" value="1"/>
</dbReference>
<keyword evidence="4" id="KW-1185">Reference proteome</keyword>
<gene>
    <name evidence="3" type="ORF">IXB28_11075</name>
</gene>
<evidence type="ECO:0000259" key="2">
    <source>
        <dbReference type="Pfam" id="PF00248"/>
    </source>
</evidence>
<dbReference type="PROSITE" id="PS00062">
    <property type="entry name" value="ALDOKETO_REDUCTASE_2"/>
    <property type="match status" value="1"/>
</dbReference>
<sequence>MAESPNGATTHQTVQLGADGPTVSALGVGTWSWGDSLFWQYGKGYGIEDVRAAFEASLAAGVTFFDTAEVYGLGKSEELLGEFLQGTKSPVAVATKYFPLPWRFSASAVADTLTASLKRLQLPTVALYQVHWPFDFLMGQKTLMNALAAEVKQGRIQSIGVSNYSASQMHQAHGYLAKQGIPLAVNQVQYSLLHRKIESNGVLSAAKDLGVTILAYSPLAQGLVTGKYTVENHQPPTGARRLDPRFSKDGLKKIAPVIATLQEIGQRHGKTPAQVALNWLMGQGTVVPIPGAKNASQASQNAGALGWALTPEEQEQLSEVSQPWR</sequence>
<comment type="caution">
    <text evidence="3">The sequence shown here is derived from an EMBL/GenBank/DDBJ whole genome shotgun (WGS) entry which is preliminary data.</text>
</comment>
<name>A0ABS5Y539_9CYAN</name>
<dbReference type="PRINTS" id="PR00069">
    <property type="entry name" value="ALDKETRDTASE"/>
</dbReference>
<dbReference type="RefSeq" id="WP_215618638.1">
    <property type="nucleotide sequence ID" value="NZ_JADOER010000009.1"/>
</dbReference>
<dbReference type="InterPro" id="IPR050791">
    <property type="entry name" value="Aldo-Keto_reductase"/>
</dbReference>
<evidence type="ECO:0000256" key="1">
    <source>
        <dbReference type="ARBA" id="ARBA00023002"/>
    </source>
</evidence>
<evidence type="ECO:0000313" key="4">
    <source>
        <dbReference type="Proteomes" id="UP001196661"/>
    </source>
</evidence>
<accession>A0ABS5Y539</accession>
<protein>
    <submittedName>
        <fullName evidence="3">Aldo/keto reductase</fullName>
    </submittedName>
</protein>
<dbReference type="InterPro" id="IPR020471">
    <property type="entry name" value="AKR"/>
</dbReference>
<dbReference type="Gene3D" id="3.20.20.100">
    <property type="entry name" value="NADP-dependent oxidoreductase domain"/>
    <property type="match status" value="1"/>
</dbReference>
<dbReference type="InterPro" id="IPR036812">
    <property type="entry name" value="NAD(P)_OxRdtase_dom_sf"/>
</dbReference>
<dbReference type="InterPro" id="IPR023210">
    <property type="entry name" value="NADP_OxRdtase_dom"/>
</dbReference>